<dbReference type="PANTHER" id="PTHR42791">
    <property type="entry name" value="GNAT FAMILY ACETYLTRANSFERASE"/>
    <property type="match status" value="1"/>
</dbReference>
<dbReference type="PROSITE" id="PS51186">
    <property type="entry name" value="GNAT"/>
    <property type="match status" value="1"/>
</dbReference>
<dbReference type="CDD" id="cd04301">
    <property type="entry name" value="NAT_SF"/>
    <property type="match status" value="1"/>
</dbReference>
<name>A0A5S9PR97_9GAMM</name>
<evidence type="ECO:0000259" key="1">
    <source>
        <dbReference type="PROSITE" id="PS51186"/>
    </source>
</evidence>
<dbReference type="SUPFAM" id="SSF55729">
    <property type="entry name" value="Acyl-CoA N-acyltransferases (Nat)"/>
    <property type="match status" value="1"/>
</dbReference>
<dbReference type="InterPro" id="IPR000182">
    <property type="entry name" value="GNAT_dom"/>
</dbReference>
<protein>
    <submittedName>
        <fullName evidence="2">Mycothiol acetyltransferase</fullName>
        <ecNumber evidence="2">2.3.1.189</ecNumber>
    </submittedName>
</protein>
<evidence type="ECO:0000313" key="2">
    <source>
        <dbReference type="EMBL" id="CAA0106945.1"/>
    </source>
</evidence>
<dbReference type="Proteomes" id="UP000441399">
    <property type="component" value="Unassembled WGS sequence"/>
</dbReference>
<dbReference type="EC" id="2.3.1.189" evidence="2"/>
<dbReference type="EMBL" id="CACSIO010000012">
    <property type="protein sequence ID" value="CAA0106945.1"/>
    <property type="molecule type" value="Genomic_DNA"/>
</dbReference>
<dbReference type="GO" id="GO:0035447">
    <property type="term" value="F:mycothiol synthase activity"/>
    <property type="evidence" value="ECO:0007669"/>
    <property type="project" value="UniProtKB-EC"/>
</dbReference>
<proteinExistence type="predicted"/>
<accession>A0A5S9PR97</accession>
<keyword evidence="2" id="KW-0808">Transferase</keyword>
<feature type="domain" description="N-acetyltransferase" evidence="1">
    <location>
        <begin position="2"/>
        <end position="191"/>
    </location>
</feature>
<keyword evidence="3" id="KW-1185">Reference proteome</keyword>
<dbReference type="Gene3D" id="3.40.630.30">
    <property type="match status" value="1"/>
</dbReference>
<dbReference type="AlphaFoldDB" id="A0A5S9PR97"/>
<dbReference type="PANTHER" id="PTHR42791:SF1">
    <property type="entry name" value="N-ACETYLTRANSFERASE DOMAIN-CONTAINING PROTEIN"/>
    <property type="match status" value="1"/>
</dbReference>
<evidence type="ECO:0000313" key="3">
    <source>
        <dbReference type="Proteomes" id="UP000441399"/>
    </source>
</evidence>
<dbReference type="InterPro" id="IPR016181">
    <property type="entry name" value="Acyl_CoA_acyltransferase"/>
</dbReference>
<dbReference type="Pfam" id="PF13508">
    <property type="entry name" value="Acetyltransf_7"/>
    <property type="match status" value="1"/>
</dbReference>
<sequence>MVDVRTATATDRQGIEQTLLLSFATDPAFRYLWPRSTDYLTMGSGFMMLGGAALTYNTAFIVGDYEGVSLWLPPGVHGDEDAFSQFIVTYLEGEKLAAIATNHEELDRHKPDTPYWYLSLIGTDPAYQNRGVGSALMKRGLAAVDAQNDLAYLVSTNPKNIRFYQRYGFEVICHVKTGDIPELYPMVRQPQG</sequence>
<dbReference type="OrthoDB" id="7057833at2"/>
<organism evidence="2 3">
    <name type="scientific">BD1-7 clade bacterium</name>
    <dbReference type="NCBI Taxonomy" id="2029982"/>
    <lineage>
        <taxon>Bacteria</taxon>
        <taxon>Pseudomonadati</taxon>
        <taxon>Pseudomonadota</taxon>
        <taxon>Gammaproteobacteria</taxon>
        <taxon>Cellvibrionales</taxon>
        <taxon>Spongiibacteraceae</taxon>
        <taxon>BD1-7 clade</taxon>
    </lineage>
</organism>
<reference evidence="2 3" key="1">
    <citation type="submission" date="2019-11" db="EMBL/GenBank/DDBJ databases">
        <authorList>
            <person name="Holert J."/>
        </authorList>
    </citation>
    <scope>NUCLEOTIDE SEQUENCE [LARGE SCALE GENOMIC DNA]</scope>
    <source>
        <strain evidence="2">SB11_3</strain>
    </source>
</reference>
<gene>
    <name evidence="2" type="primary">mshD</name>
    <name evidence="2" type="ORF">OPDIPICF_01126</name>
</gene>
<dbReference type="InterPro" id="IPR052523">
    <property type="entry name" value="Trichothecene_AcTrans"/>
</dbReference>
<keyword evidence="2" id="KW-0012">Acyltransferase</keyword>